<dbReference type="PANTHER" id="PTHR11552:SF154">
    <property type="entry name" value="FI04917P"/>
    <property type="match status" value="1"/>
</dbReference>
<dbReference type="Gene3D" id="3.30.560.10">
    <property type="entry name" value="Glucose Oxidase, domain 3"/>
    <property type="match status" value="1"/>
</dbReference>
<dbReference type="EMBL" id="CAKASE010000061">
    <property type="protein sequence ID" value="CAG9568495.1"/>
    <property type="molecule type" value="Genomic_DNA"/>
</dbReference>
<evidence type="ECO:0000256" key="1">
    <source>
        <dbReference type="ARBA" id="ARBA00010790"/>
    </source>
</evidence>
<dbReference type="InterPro" id="IPR036188">
    <property type="entry name" value="FAD/NAD-bd_sf"/>
</dbReference>
<dbReference type="GO" id="GO:0016614">
    <property type="term" value="F:oxidoreductase activity, acting on CH-OH group of donors"/>
    <property type="evidence" value="ECO:0007669"/>
    <property type="project" value="InterPro"/>
</dbReference>
<feature type="binding site" evidence="2">
    <location>
        <begin position="234"/>
        <end position="237"/>
    </location>
    <ligand>
        <name>FAD</name>
        <dbReference type="ChEBI" id="CHEBI:57692"/>
    </ligand>
</feature>
<dbReference type="InterPro" id="IPR012132">
    <property type="entry name" value="GMC_OxRdtase"/>
</dbReference>
<dbReference type="InterPro" id="IPR007867">
    <property type="entry name" value="GMC_OxRtase_C"/>
</dbReference>
<dbReference type="Proteomes" id="UP000789524">
    <property type="component" value="Unassembled WGS sequence"/>
</dbReference>
<dbReference type="PANTHER" id="PTHR11552">
    <property type="entry name" value="GLUCOSE-METHANOL-CHOLINE GMC OXIDOREDUCTASE"/>
    <property type="match status" value="1"/>
</dbReference>
<evidence type="ECO:0000313" key="5">
    <source>
        <dbReference type="Proteomes" id="UP000789524"/>
    </source>
</evidence>
<accession>A0A8J2W530</accession>
<evidence type="ECO:0000256" key="2">
    <source>
        <dbReference type="PIRSR" id="PIRSR000137-2"/>
    </source>
</evidence>
<dbReference type="PROSITE" id="PS00624">
    <property type="entry name" value="GMC_OXRED_2"/>
    <property type="match status" value="1"/>
</dbReference>
<comment type="cofactor">
    <cofactor evidence="2">
        <name>FAD</name>
        <dbReference type="ChEBI" id="CHEBI:57692"/>
    </cofactor>
</comment>
<dbReference type="SUPFAM" id="SSF54373">
    <property type="entry name" value="FAD-linked reductases, C-terminal domain"/>
    <property type="match status" value="1"/>
</dbReference>
<dbReference type="PIRSF" id="PIRSF000137">
    <property type="entry name" value="Alcohol_oxidase"/>
    <property type="match status" value="1"/>
</dbReference>
<gene>
    <name evidence="4" type="ORF">DCHRY22_LOCUS8372</name>
</gene>
<dbReference type="AlphaFoldDB" id="A0A8J2W530"/>
<evidence type="ECO:0000313" key="4">
    <source>
        <dbReference type="EMBL" id="CAG9568495.1"/>
    </source>
</evidence>
<dbReference type="Gene3D" id="3.50.50.60">
    <property type="entry name" value="FAD/NAD(P)-binding domain"/>
    <property type="match status" value="1"/>
</dbReference>
<dbReference type="InterPro" id="IPR000172">
    <property type="entry name" value="GMC_OxRdtase_N"/>
</dbReference>
<dbReference type="Pfam" id="PF00732">
    <property type="entry name" value="GMC_oxred_N"/>
    <property type="match status" value="1"/>
</dbReference>
<reference evidence="4" key="1">
    <citation type="submission" date="2021-09" db="EMBL/GenBank/DDBJ databases">
        <authorList>
            <person name="Martin H S."/>
        </authorList>
    </citation>
    <scope>NUCLEOTIDE SEQUENCE</scope>
</reference>
<keyword evidence="2" id="KW-0274">FAD</keyword>
<comment type="similarity">
    <text evidence="1">Belongs to the GMC oxidoreductase family.</text>
</comment>
<organism evidence="4 5">
    <name type="scientific">Danaus chrysippus</name>
    <name type="common">African queen</name>
    <dbReference type="NCBI Taxonomy" id="151541"/>
    <lineage>
        <taxon>Eukaryota</taxon>
        <taxon>Metazoa</taxon>
        <taxon>Ecdysozoa</taxon>
        <taxon>Arthropoda</taxon>
        <taxon>Hexapoda</taxon>
        <taxon>Insecta</taxon>
        <taxon>Pterygota</taxon>
        <taxon>Neoptera</taxon>
        <taxon>Endopterygota</taxon>
        <taxon>Lepidoptera</taxon>
        <taxon>Glossata</taxon>
        <taxon>Ditrysia</taxon>
        <taxon>Papilionoidea</taxon>
        <taxon>Nymphalidae</taxon>
        <taxon>Danainae</taxon>
        <taxon>Danaini</taxon>
        <taxon>Danaina</taxon>
        <taxon>Danaus</taxon>
        <taxon>Anosia</taxon>
    </lineage>
</organism>
<keyword evidence="5" id="KW-1185">Reference proteome</keyword>
<dbReference type="Pfam" id="PF05199">
    <property type="entry name" value="GMC_oxred_C"/>
    <property type="match status" value="1"/>
</dbReference>
<feature type="domain" description="Glucose-methanol-choline oxidoreductase N-terminal" evidence="3">
    <location>
        <begin position="401"/>
        <end position="415"/>
    </location>
</feature>
<evidence type="ECO:0000259" key="3">
    <source>
        <dbReference type="PROSITE" id="PS00624"/>
    </source>
</evidence>
<dbReference type="GO" id="GO:0050660">
    <property type="term" value="F:flavin adenine dinucleotide binding"/>
    <property type="evidence" value="ECO:0007669"/>
    <property type="project" value="InterPro"/>
</dbReference>
<keyword evidence="2" id="KW-0285">Flavoprotein</keyword>
<dbReference type="OrthoDB" id="269227at2759"/>
<dbReference type="SUPFAM" id="SSF51905">
    <property type="entry name" value="FAD/NAD(P)-binding domain"/>
    <property type="match status" value="1"/>
</dbReference>
<comment type="caution">
    <text evidence="4">The sequence shown here is derived from an EMBL/GenBank/DDBJ whole genome shotgun (WGS) entry which is preliminary data.</text>
</comment>
<proteinExistence type="inferred from homology"/>
<name>A0A8J2W530_9NEOP</name>
<sequence>MTTWLPTDVFSICAEYPAPILSCSPAAYMYLSLVIRLFGGVNYSVNYPTRNPYSSVQYTHSSSINKNPLSSSLSEYYPGPYVNQAYSQLNYNSYPYDTHFDRSFNYNPFQTFDSIGGESKVEIKKEKTKGRDGGKSRRKRNSKEYDFIIVGAGSAGCVLANRLSEVKKWRVLLLEAGPEEPDVTMVPSLATILRQSSIDWRYETQPEPLTCRSYRGGSCPWTRGKTMGGSSAINYLVYMRGNKYDYDNWANLGNPGWSYSELLPYFRKSENNRDVESYDNYLHGVGGPITVERFPYLDINTAKLVAAFQEKGLPLIDLTSENNLGTNIGLSTSRDGRRMSINVAYIKPIRDVRPNIDIIVNAFATTLIIDPQTKMVLGVTYIKDGVTYNVFAKKEVIVSAGTINSPKLLMLSGIGPKEHLYSLNIPVISDLAVGQNLQDHTTTDGLIIALSNKTSTLVSNEKVLNELQNYHQQQPKKDGPLATTNTLNAIAFIKTKYAAVNAPDIQFHFDGRNVEDFYADPQTYLETSIWPLAFYNGLSARPLLLTPKSRGVILLNQTDPIFGPPLIYPRFFTVKEDLDALIEGLRFAVSLEETETFKSIGAHFVRVPIKNCENHIWGSYNYFACLLIEYTSTIYHPVGTCKMGPAWDKDAVVDSRLRVYGVKRLRVIDASIMPEIVRGNTNIPTVTIAERASDMIKEEYLTKQFTV</sequence>
<protein>
    <submittedName>
        <fullName evidence="4">(African queen) hypothetical protein</fullName>
    </submittedName>
</protein>